<dbReference type="Proteomes" id="UP000663850">
    <property type="component" value="Unassembled WGS sequence"/>
</dbReference>
<dbReference type="CDD" id="cd01086">
    <property type="entry name" value="MetAP1"/>
    <property type="match status" value="1"/>
</dbReference>
<feature type="binding site" evidence="5">
    <location>
        <position position="204"/>
    </location>
    <ligand>
        <name>a divalent metal cation</name>
        <dbReference type="ChEBI" id="CHEBI:60240"/>
        <label>1</label>
    </ligand>
</feature>
<feature type="binding site" evidence="5">
    <location>
        <position position="316"/>
    </location>
    <ligand>
        <name>a divalent metal cation</name>
        <dbReference type="ChEBI" id="CHEBI:60240"/>
        <label>2</label>
        <note>catalytic</note>
    </ligand>
</feature>
<dbReference type="InterPro" id="IPR001714">
    <property type="entry name" value="Pept_M24_MAP"/>
</dbReference>
<dbReference type="EMBL" id="CAJMWZ010007005">
    <property type="protein sequence ID" value="CAE6530737.1"/>
    <property type="molecule type" value="Genomic_DNA"/>
</dbReference>
<feature type="binding site" evidence="5">
    <location>
        <position position="215"/>
    </location>
    <ligand>
        <name>a divalent metal cation</name>
        <dbReference type="ChEBI" id="CHEBI:60240"/>
        <label>2</label>
        <note>catalytic</note>
    </ligand>
</feature>
<comment type="function">
    <text evidence="6">Cotranslationally removes the N-terminal methionine from nascent proteins. The N-terminal methionine is often cleaved when the second residue in the primary sequence is small and uncharged (Met-Ala-, Cys, Gly, Pro, Ser, Thr, or Val).</text>
</comment>
<feature type="binding site" evidence="5">
    <location>
        <position position="366"/>
    </location>
    <ligand>
        <name>a divalent metal cation</name>
        <dbReference type="ChEBI" id="CHEBI:60240"/>
        <label>1</label>
    </ligand>
</feature>
<gene>
    <name evidence="8" type="ORF">RDB_LOCUS130080</name>
</gene>
<keyword evidence="4 5" id="KW-0378">Hydrolase</keyword>
<dbReference type="Pfam" id="PF00557">
    <property type="entry name" value="Peptidase_M24"/>
    <property type="match status" value="1"/>
</dbReference>
<protein>
    <recommendedName>
        <fullName evidence="6">Methionine aminopeptidase</fullName>
        <ecNumber evidence="6">3.4.11.18</ecNumber>
    </recommendedName>
</protein>
<dbReference type="GO" id="GO:0006508">
    <property type="term" value="P:proteolysis"/>
    <property type="evidence" value="ECO:0007669"/>
    <property type="project" value="UniProtKB-KW"/>
</dbReference>
<dbReference type="GO" id="GO:0070006">
    <property type="term" value="F:metalloaminopeptidase activity"/>
    <property type="evidence" value="ECO:0007669"/>
    <property type="project" value="UniProtKB-UniRule"/>
</dbReference>
<comment type="similarity">
    <text evidence="5">Belongs to the peptidase M24A family. Methionine aminopeptidase type 1 subfamily.</text>
</comment>
<dbReference type="GO" id="GO:0046872">
    <property type="term" value="F:metal ion binding"/>
    <property type="evidence" value="ECO:0007669"/>
    <property type="project" value="UniProtKB-UniRule"/>
</dbReference>
<evidence type="ECO:0000256" key="2">
    <source>
        <dbReference type="ARBA" id="ARBA00022670"/>
    </source>
</evidence>
<dbReference type="Gene3D" id="3.90.230.10">
    <property type="entry name" value="Creatinase/methionine aminopeptidase superfamily"/>
    <property type="match status" value="1"/>
</dbReference>
<dbReference type="GO" id="GO:0004239">
    <property type="term" value="F:initiator methionyl aminopeptidase activity"/>
    <property type="evidence" value="ECO:0007669"/>
    <property type="project" value="UniProtKB-UniRule"/>
</dbReference>
<evidence type="ECO:0000256" key="1">
    <source>
        <dbReference type="ARBA" id="ARBA00022438"/>
    </source>
</evidence>
<keyword evidence="3 5" id="KW-0479">Metal-binding</keyword>
<keyword evidence="1 5" id="KW-0031">Aminopeptidase</keyword>
<evidence type="ECO:0000256" key="4">
    <source>
        <dbReference type="ARBA" id="ARBA00022801"/>
    </source>
</evidence>
<dbReference type="InterPro" id="IPR000994">
    <property type="entry name" value="Pept_M24"/>
</dbReference>
<reference evidence="8" key="1">
    <citation type="submission" date="2021-01" db="EMBL/GenBank/DDBJ databases">
        <authorList>
            <person name="Kaushik A."/>
        </authorList>
    </citation>
    <scope>NUCLEOTIDE SEQUENCE</scope>
    <source>
        <strain evidence="8">Type strain: AG8-Rh-89/</strain>
    </source>
</reference>
<dbReference type="SUPFAM" id="SSF55920">
    <property type="entry name" value="Creatinase/aminopeptidase"/>
    <property type="match status" value="1"/>
</dbReference>
<feature type="domain" description="Peptidase M24" evidence="7">
    <location>
        <begin position="119"/>
        <end position="373"/>
    </location>
</feature>
<dbReference type="HAMAP" id="MF_01974">
    <property type="entry name" value="MetAP_1"/>
    <property type="match status" value="1"/>
</dbReference>
<evidence type="ECO:0000256" key="3">
    <source>
        <dbReference type="ARBA" id="ARBA00022723"/>
    </source>
</evidence>
<feature type="binding site" evidence="5">
    <location>
        <position position="187"/>
    </location>
    <ligand>
        <name>substrate</name>
    </ligand>
</feature>
<feature type="binding site" evidence="5">
    <location>
        <position position="284"/>
    </location>
    <ligand>
        <name>a divalent metal cation</name>
        <dbReference type="ChEBI" id="CHEBI:60240"/>
        <label>2</label>
        <note>catalytic</note>
    </ligand>
</feature>
<name>A0A8H3HQM6_9AGAM</name>
<sequence>MASRFFSRSLSRLGNLNSACSNATLHIRPKAVRLVSTISPSKDPEEDGDLAEKIKAFGTYIPVLSENPLQQGTSHIPRKGVPAYIPRPAYAHPNYRAPRPPPYRGDGLVKLGTADELKARRAGALAAMALQEAESLVKPGITSEEIDDQVHDFILSHGAYPSPLNYPSPEGSYPKSTCISINNCIIHGIPDTRELEDGDLLNIDITVYLDGFHGDTSNTVLVGNVDPQGQYLAQLATRALYAGISVCRPDAYFKDIGKTIHNLTQQAEEETGEPFAVSPHFTGHGIGRDFHRPPWIVHTVNEEPGIMKPGHCFTIEPAIIQGRDPDWWMLPDGWTILSERQVEAQIYIILPNHTSISSYARAAQAEHTILITETGADILTNRETAKATFDKYKP</sequence>
<dbReference type="AlphaFoldDB" id="A0A8H3HQM6"/>
<comment type="catalytic activity">
    <reaction evidence="5 6">
        <text>Release of N-terminal amino acids, preferentially methionine, from peptides and arylamides.</text>
        <dbReference type="EC" id="3.4.11.18"/>
    </reaction>
</comment>
<dbReference type="NCBIfam" id="TIGR00500">
    <property type="entry name" value="met_pdase_I"/>
    <property type="match status" value="1"/>
</dbReference>
<dbReference type="PANTHER" id="PTHR43330:SF8">
    <property type="entry name" value="METHIONINE AMINOPEPTIDASE 1D, MITOCHONDRIAL"/>
    <property type="match status" value="1"/>
</dbReference>
<evidence type="ECO:0000259" key="7">
    <source>
        <dbReference type="Pfam" id="PF00557"/>
    </source>
</evidence>
<dbReference type="InterPro" id="IPR036005">
    <property type="entry name" value="Creatinase/aminopeptidase-like"/>
</dbReference>
<feature type="binding site" evidence="5">
    <location>
        <position position="291"/>
    </location>
    <ligand>
        <name>substrate</name>
    </ligand>
</feature>
<feature type="binding site" evidence="5">
    <location>
        <position position="215"/>
    </location>
    <ligand>
        <name>a divalent metal cation</name>
        <dbReference type="ChEBI" id="CHEBI:60240"/>
        <label>1</label>
    </ligand>
</feature>
<dbReference type="InterPro" id="IPR002467">
    <property type="entry name" value="Pept_M24A_MAP1"/>
</dbReference>
<dbReference type="PANTHER" id="PTHR43330">
    <property type="entry name" value="METHIONINE AMINOPEPTIDASE"/>
    <property type="match status" value="1"/>
</dbReference>
<dbReference type="PRINTS" id="PR00599">
    <property type="entry name" value="MAPEPTIDASE"/>
</dbReference>
<accession>A0A8H3HQM6</accession>
<comment type="caution">
    <text evidence="8">The sequence shown here is derived from an EMBL/GenBank/DDBJ whole genome shotgun (WGS) entry which is preliminary data.</text>
</comment>
<evidence type="ECO:0000313" key="8">
    <source>
        <dbReference type="EMBL" id="CAE6530737.1"/>
    </source>
</evidence>
<evidence type="ECO:0000313" key="9">
    <source>
        <dbReference type="Proteomes" id="UP000663850"/>
    </source>
</evidence>
<proteinExistence type="inferred from homology"/>
<dbReference type="EC" id="3.4.11.18" evidence="6"/>
<evidence type="ECO:0000256" key="5">
    <source>
        <dbReference type="HAMAP-Rule" id="MF_03174"/>
    </source>
</evidence>
<feature type="binding site" evidence="5">
    <location>
        <position position="366"/>
    </location>
    <ligand>
        <name>a divalent metal cation</name>
        <dbReference type="ChEBI" id="CHEBI:60240"/>
        <label>2</label>
        <note>catalytic</note>
    </ligand>
</feature>
<comment type="cofactor">
    <cofactor evidence="5">
        <name>Co(2+)</name>
        <dbReference type="ChEBI" id="CHEBI:48828"/>
    </cofactor>
    <cofactor evidence="5">
        <name>Zn(2+)</name>
        <dbReference type="ChEBI" id="CHEBI:29105"/>
    </cofactor>
    <cofactor evidence="5">
        <name>Mn(2+)</name>
        <dbReference type="ChEBI" id="CHEBI:29035"/>
    </cofactor>
    <cofactor evidence="5">
        <name>Fe(2+)</name>
        <dbReference type="ChEBI" id="CHEBI:29033"/>
    </cofactor>
    <text evidence="5">Binds 2 divalent metal cations per subunit. Has a high-affinity and a low affinity metal-binding site. The true nature of the physiological cofactor is under debate. The enzyme is active with cobalt, zinc, manganese or divalent iron ions. Most likely, methionine aminopeptidases function as mononuclear Fe(2+)-metalloproteases under physiological conditions, and the catalytically relevant metal-binding site has been assigned to the histidine-containing high-affinity site.</text>
</comment>
<keyword evidence="2 5" id="KW-0645">Protease</keyword>
<organism evidence="8 9">
    <name type="scientific">Rhizoctonia solani</name>
    <dbReference type="NCBI Taxonomy" id="456999"/>
    <lineage>
        <taxon>Eukaryota</taxon>
        <taxon>Fungi</taxon>
        <taxon>Dikarya</taxon>
        <taxon>Basidiomycota</taxon>
        <taxon>Agaricomycotina</taxon>
        <taxon>Agaricomycetes</taxon>
        <taxon>Cantharellales</taxon>
        <taxon>Ceratobasidiaceae</taxon>
        <taxon>Rhizoctonia</taxon>
    </lineage>
</organism>
<evidence type="ECO:0000256" key="6">
    <source>
        <dbReference type="RuleBase" id="RU003653"/>
    </source>
</evidence>